<reference evidence="1 2" key="1">
    <citation type="submission" date="2017-09" db="EMBL/GenBank/DDBJ databases">
        <title>Depth-based differentiation of microbial function through sediment-hosted aquifers and enrichment of novel symbionts in the deep terrestrial subsurface.</title>
        <authorList>
            <person name="Probst A.J."/>
            <person name="Ladd B."/>
            <person name="Jarett J.K."/>
            <person name="Geller-Mcgrath D.E."/>
            <person name="Sieber C.M."/>
            <person name="Emerson J.B."/>
            <person name="Anantharaman K."/>
            <person name="Thomas B.C."/>
            <person name="Malmstrom R."/>
            <person name="Stieglmeier M."/>
            <person name="Klingl A."/>
            <person name="Woyke T."/>
            <person name="Ryan C.M."/>
            <person name="Banfield J.F."/>
        </authorList>
    </citation>
    <scope>NUCLEOTIDE SEQUENCE [LARGE SCALE GENOMIC DNA]</scope>
    <source>
        <strain evidence="1">CG23_combo_of_CG06-09_8_20_14_all_38_19</strain>
    </source>
</reference>
<proteinExistence type="predicted"/>
<evidence type="ECO:0000313" key="2">
    <source>
        <dbReference type="Proteomes" id="UP000230273"/>
    </source>
</evidence>
<sequence>MRLIYQKQKQLSILKIVEKYSLKRIIEDFLIEKDKITIPKIEFSLFLQETGKMISLGVKDLLNSCTDKVMEGMFNYQAESKLKNYGQHWPFCFCRQRI</sequence>
<dbReference type="AlphaFoldDB" id="A0A2G9YVG1"/>
<name>A0A2G9YVG1_9BACT</name>
<evidence type="ECO:0000313" key="1">
    <source>
        <dbReference type="EMBL" id="PIP23192.1"/>
    </source>
</evidence>
<dbReference type="EMBL" id="PCRP01000073">
    <property type="protein sequence ID" value="PIP23192.1"/>
    <property type="molecule type" value="Genomic_DNA"/>
</dbReference>
<organism evidence="1 2">
    <name type="scientific">Candidatus Nealsonbacteria bacterium CG23_combo_of_CG06-09_8_20_14_all_38_19</name>
    <dbReference type="NCBI Taxonomy" id="1974721"/>
    <lineage>
        <taxon>Bacteria</taxon>
        <taxon>Candidatus Nealsoniibacteriota</taxon>
    </lineage>
</organism>
<accession>A0A2G9YVG1</accession>
<dbReference type="Proteomes" id="UP000230273">
    <property type="component" value="Unassembled WGS sequence"/>
</dbReference>
<gene>
    <name evidence="1" type="ORF">COX36_04665</name>
</gene>
<comment type="caution">
    <text evidence="1">The sequence shown here is derived from an EMBL/GenBank/DDBJ whole genome shotgun (WGS) entry which is preliminary data.</text>
</comment>
<protein>
    <submittedName>
        <fullName evidence="1">Uncharacterized protein</fullName>
    </submittedName>
</protein>